<keyword evidence="3" id="KW-1185">Reference proteome</keyword>
<feature type="region of interest" description="Disordered" evidence="1">
    <location>
        <begin position="150"/>
        <end position="246"/>
    </location>
</feature>
<accession>A0A7X1NXL3</accession>
<gene>
    <name evidence="2" type="ORF">F8S09_13555</name>
</gene>
<name>A0A7X1NXL3_9DEIO</name>
<evidence type="ECO:0000313" key="3">
    <source>
        <dbReference type="Proteomes" id="UP000484842"/>
    </source>
</evidence>
<evidence type="ECO:0000313" key="2">
    <source>
        <dbReference type="EMBL" id="MPY67695.1"/>
    </source>
</evidence>
<proteinExistence type="predicted"/>
<dbReference type="Proteomes" id="UP000484842">
    <property type="component" value="Unassembled WGS sequence"/>
</dbReference>
<feature type="compositionally biased region" description="Polar residues" evidence="1">
    <location>
        <begin position="204"/>
        <end position="214"/>
    </location>
</feature>
<feature type="compositionally biased region" description="Basic and acidic residues" evidence="1">
    <location>
        <begin position="152"/>
        <end position="163"/>
    </location>
</feature>
<dbReference type="AlphaFoldDB" id="A0A7X1NXL3"/>
<dbReference type="EMBL" id="WBSL01000008">
    <property type="protein sequence ID" value="MPY67695.1"/>
    <property type="molecule type" value="Genomic_DNA"/>
</dbReference>
<sequence length="371" mass="41535">MTRVSIIHHPPRSRFVTLREEFLAITGGDACAAKLLHVFEHWTNYLLGSGEQARKRNEAAAKEGLPADQDDSLWIYKSFPELVDELLGDHKRDKVIASMRLLVGQAGFLQERHNPKFKWDRRLQYLLCAEAVNTEIRRWSAEGEAYVPRWQDAGERAHRRDSDDATPEEPTMQDSASTIVDFPTMEDREVDDESSRNRRAILQDTPQDTETGHGSSADEPPKTPRKRRGSSAKTPGDARASKVAPPGEHARLFAALSTALYDSPTPLKKNASRIGQHASQLLAMEPPLLAEEAERLLAAMDPFVRKNVSINNVADKIAEERGKKRGGIDRINAESIRKAEELRAQTTGPLPFKTADEFLAHLQAQRQQGVQ</sequence>
<dbReference type="RefSeq" id="WP_152872031.1">
    <property type="nucleotide sequence ID" value="NZ_WBSL01000008.1"/>
</dbReference>
<reference evidence="2 3" key="1">
    <citation type="submission" date="2019-10" db="EMBL/GenBank/DDBJ databases">
        <title>Deinococcus sp. isolated from soil.</title>
        <authorList>
            <person name="Li Y."/>
            <person name="Wang J."/>
        </authorList>
    </citation>
    <scope>NUCLEOTIDE SEQUENCE [LARGE SCALE GENOMIC DNA]</scope>
    <source>
        <strain evidence="2 3">SDU3-2</strain>
    </source>
</reference>
<evidence type="ECO:0000256" key="1">
    <source>
        <dbReference type="SAM" id="MobiDB-lite"/>
    </source>
</evidence>
<organism evidence="2 3">
    <name type="scientific">Deinococcus terrestris</name>
    <dbReference type="NCBI Taxonomy" id="2651870"/>
    <lineage>
        <taxon>Bacteria</taxon>
        <taxon>Thermotogati</taxon>
        <taxon>Deinococcota</taxon>
        <taxon>Deinococci</taxon>
        <taxon>Deinococcales</taxon>
        <taxon>Deinococcaceae</taxon>
        <taxon>Deinococcus</taxon>
    </lineage>
</organism>
<comment type="caution">
    <text evidence="2">The sequence shown here is derived from an EMBL/GenBank/DDBJ whole genome shotgun (WGS) entry which is preliminary data.</text>
</comment>
<protein>
    <submittedName>
        <fullName evidence="2">Uncharacterized protein</fullName>
    </submittedName>
</protein>